<dbReference type="SUPFAM" id="SSF48264">
    <property type="entry name" value="Cytochrome P450"/>
    <property type="match status" value="1"/>
</dbReference>
<dbReference type="Gene3D" id="1.10.630.10">
    <property type="entry name" value="Cytochrome P450"/>
    <property type="match status" value="1"/>
</dbReference>
<name>A0A9P5NA39_GYMJU</name>
<gene>
    <name evidence="1" type="ORF">CPB84DRAFT_1853499</name>
</gene>
<evidence type="ECO:0000313" key="1">
    <source>
        <dbReference type="EMBL" id="KAF8874775.1"/>
    </source>
</evidence>
<sequence>MQVKNTPLAQKPCPAPPLAAAITFLPLFKQKASFTYQSLLSEVKEVLNPVGRNVEEQLAERALANQRLVRALHLSNTFVSSDAAVHKVFVAHAQHLLKGAQRRGWEQFRNTATEAVQWQLFSLTYQSAPSESTKQLQEATYGFDSFVQNVALVVVLTGLLQVNRPLHLFPHNDVTLIAKHITMLWALSKKGDPIPPILLEDLTARLHNLVRVNGEDDEQHLSSPLDFVIPAWETLWRVVATTVAYTYGNKDMEEAFETFNACPSDESFRLLHGDKPLSVKGIISEAMRLHPPSKHISRLRKWKWCPSFVARWIGRETLAYRRQANIERLLRCEPLWGNDADEFRPSRHHPFEGFPEQVEAMNFVFGHGPLRCIASSWAPVAGGVIAGAILEQLELNSYELHVGPSIGGREGWTDWAVVKRI</sequence>
<evidence type="ECO:0008006" key="3">
    <source>
        <dbReference type="Google" id="ProtNLM"/>
    </source>
</evidence>
<keyword evidence="2" id="KW-1185">Reference proteome</keyword>
<dbReference type="Proteomes" id="UP000724874">
    <property type="component" value="Unassembled WGS sequence"/>
</dbReference>
<protein>
    <recommendedName>
        <fullName evidence="3">Cytochrome P450</fullName>
    </recommendedName>
</protein>
<proteinExistence type="predicted"/>
<comment type="caution">
    <text evidence="1">The sequence shown here is derived from an EMBL/GenBank/DDBJ whole genome shotgun (WGS) entry which is preliminary data.</text>
</comment>
<organism evidence="1 2">
    <name type="scientific">Gymnopilus junonius</name>
    <name type="common">Spectacular rustgill mushroom</name>
    <name type="synonym">Gymnopilus spectabilis subsp. junonius</name>
    <dbReference type="NCBI Taxonomy" id="109634"/>
    <lineage>
        <taxon>Eukaryota</taxon>
        <taxon>Fungi</taxon>
        <taxon>Dikarya</taxon>
        <taxon>Basidiomycota</taxon>
        <taxon>Agaricomycotina</taxon>
        <taxon>Agaricomycetes</taxon>
        <taxon>Agaricomycetidae</taxon>
        <taxon>Agaricales</taxon>
        <taxon>Agaricineae</taxon>
        <taxon>Hymenogastraceae</taxon>
        <taxon>Gymnopilus</taxon>
    </lineage>
</organism>
<dbReference type="EMBL" id="JADNYJ010000208">
    <property type="protein sequence ID" value="KAF8874775.1"/>
    <property type="molecule type" value="Genomic_DNA"/>
</dbReference>
<dbReference type="OrthoDB" id="10029320at2759"/>
<dbReference type="AlphaFoldDB" id="A0A9P5NA39"/>
<dbReference type="GO" id="GO:0016705">
    <property type="term" value="F:oxidoreductase activity, acting on paired donors, with incorporation or reduction of molecular oxygen"/>
    <property type="evidence" value="ECO:0007669"/>
    <property type="project" value="InterPro"/>
</dbReference>
<reference evidence="1" key="1">
    <citation type="submission" date="2020-11" db="EMBL/GenBank/DDBJ databases">
        <authorList>
            <consortium name="DOE Joint Genome Institute"/>
            <person name="Ahrendt S."/>
            <person name="Riley R."/>
            <person name="Andreopoulos W."/>
            <person name="LaButti K."/>
            <person name="Pangilinan J."/>
            <person name="Ruiz-duenas F.J."/>
            <person name="Barrasa J.M."/>
            <person name="Sanchez-Garcia M."/>
            <person name="Camarero S."/>
            <person name="Miyauchi S."/>
            <person name="Serrano A."/>
            <person name="Linde D."/>
            <person name="Babiker R."/>
            <person name="Drula E."/>
            <person name="Ayuso-Fernandez I."/>
            <person name="Pacheco R."/>
            <person name="Padilla G."/>
            <person name="Ferreira P."/>
            <person name="Barriuso J."/>
            <person name="Kellner H."/>
            <person name="Castanera R."/>
            <person name="Alfaro M."/>
            <person name="Ramirez L."/>
            <person name="Pisabarro A.G."/>
            <person name="Kuo A."/>
            <person name="Tritt A."/>
            <person name="Lipzen A."/>
            <person name="He G."/>
            <person name="Yan M."/>
            <person name="Ng V."/>
            <person name="Cullen D."/>
            <person name="Martin F."/>
            <person name="Rosso M.-N."/>
            <person name="Henrissat B."/>
            <person name="Hibbett D."/>
            <person name="Martinez A.T."/>
            <person name="Grigoriev I.V."/>
        </authorList>
    </citation>
    <scope>NUCLEOTIDE SEQUENCE</scope>
    <source>
        <strain evidence="1">AH 44721</strain>
    </source>
</reference>
<evidence type="ECO:0000313" key="2">
    <source>
        <dbReference type="Proteomes" id="UP000724874"/>
    </source>
</evidence>
<dbReference type="GO" id="GO:0020037">
    <property type="term" value="F:heme binding"/>
    <property type="evidence" value="ECO:0007669"/>
    <property type="project" value="InterPro"/>
</dbReference>
<accession>A0A9P5NA39</accession>
<dbReference type="GO" id="GO:0004497">
    <property type="term" value="F:monooxygenase activity"/>
    <property type="evidence" value="ECO:0007669"/>
    <property type="project" value="InterPro"/>
</dbReference>
<dbReference type="GO" id="GO:0005506">
    <property type="term" value="F:iron ion binding"/>
    <property type="evidence" value="ECO:0007669"/>
    <property type="project" value="InterPro"/>
</dbReference>
<dbReference type="InterPro" id="IPR036396">
    <property type="entry name" value="Cyt_P450_sf"/>
</dbReference>